<dbReference type="Proteomes" id="UP001152622">
    <property type="component" value="Chromosome 17"/>
</dbReference>
<gene>
    <name evidence="1" type="ORF">SKAU_G00354120</name>
</gene>
<comment type="caution">
    <text evidence="1">The sequence shown here is derived from an EMBL/GenBank/DDBJ whole genome shotgun (WGS) entry which is preliminary data.</text>
</comment>
<evidence type="ECO:0000313" key="2">
    <source>
        <dbReference type="Proteomes" id="UP001152622"/>
    </source>
</evidence>
<evidence type="ECO:0000313" key="1">
    <source>
        <dbReference type="EMBL" id="KAJ8338626.1"/>
    </source>
</evidence>
<organism evidence="1 2">
    <name type="scientific">Synaphobranchus kaupii</name>
    <name type="common">Kaup's arrowtooth eel</name>
    <dbReference type="NCBI Taxonomy" id="118154"/>
    <lineage>
        <taxon>Eukaryota</taxon>
        <taxon>Metazoa</taxon>
        <taxon>Chordata</taxon>
        <taxon>Craniata</taxon>
        <taxon>Vertebrata</taxon>
        <taxon>Euteleostomi</taxon>
        <taxon>Actinopterygii</taxon>
        <taxon>Neopterygii</taxon>
        <taxon>Teleostei</taxon>
        <taxon>Anguilliformes</taxon>
        <taxon>Synaphobranchidae</taxon>
        <taxon>Synaphobranchus</taxon>
    </lineage>
</organism>
<dbReference type="OrthoDB" id="5959200at2759"/>
<sequence>METECAKVGLRLNAKKTDVITNNILPDHPPLMTTGGTALKEVIDFKYLGSWVNSSEQDLKPSLQKSLDGCYIRMLRVVLKSNQNEHVTNKRLYGEALRVSKKVAVRRMRLAGHCQRHLELPASKLVLWEPTHGHRSRGRPTLTYVDVLRKDVGAETTEELAGCMEDRENWKHRWRTRLTMT</sequence>
<evidence type="ECO:0008006" key="3">
    <source>
        <dbReference type="Google" id="ProtNLM"/>
    </source>
</evidence>
<dbReference type="EMBL" id="JAINUF010000017">
    <property type="protein sequence ID" value="KAJ8338626.1"/>
    <property type="molecule type" value="Genomic_DNA"/>
</dbReference>
<accession>A0A9Q1IGF5</accession>
<proteinExistence type="predicted"/>
<keyword evidence="2" id="KW-1185">Reference proteome</keyword>
<protein>
    <recommendedName>
        <fullName evidence="3">Reverse transcriptase</fullName>
    </recommendedName>
</protein>
<dbReference type="AlphaFoldDB" id="A0A9Q1IGF5"/>
<reference evidence="1" key="1">
    <citation type="journal article" date="2023" name="Science">
        <title>Genome structures resolve the early diversification of teleost fishes.</title>
        <authorList>
            <person name="Parey E."/>
            <person name="Louis A."/>
            <person name="Montfort J."/>
            <person name="Bouchez O."/>
            <person name="Roques C."/>
            <person name="Iampietro C."/>
            <person name="Lluch J."/>
            <person name="Castinel A."/>
            <person name="Donnadieu C."/>
            <person name="Desvignes T."/>
            <person name="Floi Bucao C."/>
            <person name="Jouanno E."/>
            <person name="Wen M."/>
            <person name="Mejri S."/>
            <person name="Dirks R."/>
            <person name="Jansen H."/>
            <person name="Henkel C."/>
            <person name="Chen W.J."/>
            <person name="Zahm M."/>
            <person name="Cabau C."/>
            <person name="Klopp C."/>
            <person name="Thompson A.W."/>
            <person name="Robinson-Rechavi M."/>
            <person name="Braasch I."/>
            <person name="Lecointre G."/>
            <person name="Bobe J."/>
            <person name="Postlethwait J.H."/>
            <person name="Berthelot C."/>
            <person name="Roest Crollius H."/>
            <person name="Guiguen Y."/>
        </authorList>
    </citation>
    <scope>NUCLEOTIDE SEQUENCE</scope>
    <source>
        <strain evidence="1">WJC10195</strain>
    </source>
</reference>
<name>A0A9Q1IGF5_SYNKA</name>